<dbReference type="GO" id="GO:0042393">
    <property type="term" value="F:histone binding"/>
    <property type="evidence" value="ECO:0007669"/>
    <property type="project" value="TreeGrafter"/>
</dbReference>
<dbReference type="GO" id="GO:0031491">
    <property type="term" value="F:nucleosome binding"/>
    <property type="evidence" value="ECO:0007669"/>
    <property type="project" value="TreeGrafter"/>
</dbReference>
<evidence type="ECO:0000313" key="6">
    <source>
        <dbReference type="EMBL" id="KAK3673752.1"/>
    </source>
</evidence>
<feature type="compositionally biased region" description="Acidic residues" evidence="4">
    <location>
        <begin position="391"/>
        <end position="429"/>
    </location>
</feature>
<evidence type="ECO:0000256" key="1">
    <source>
        <dbReference type="ARBA" id="ARBA00006159"/>
    </source>
</evidence>
<feature type="compositionally biased region" description="Basic and acidic residues" evidence="4">
    <location>
        <begin position="339"/>
        <end position="350"/>
    </location>
</feature>
<dbReference type="InterPro" id="IPR050454">
    <property type="entry name" value="RTT106/SSRP1_HistChap/FACT"/>
</dbReference>
<sequence length="429" mass="47897">MSSYIPEVASVFPDELVKRIHQTVAQNVKLQQLFLDIAVFVKTRQTQDGLPNDKKRKLEYDATVTTHTNGTTQNGLTEPTIAYECKDVSFQVPARKKLKLQVVADAQEASRQEIRMQNQQSNGIEYVLPSHSIEQAFCLPVPDKQQRQWNFVLFPKPGAITAEGLPSEQMVFAMNETKPVGATSAAQAPTEHDTFVTVTERELNRVLQPQGKHVVIPNPAEFASSIEQAHRKGEKAYHVKAFRGSKDGYLFFLSNGIVFGFKKPLAYFPFSAVNAISYQSVLQRTFNLVISIQEETSAEAKDIEFSMLDQADFAGIDEYIKRHGLNDASMADERRAKAYNVNKEKKRTDVDPDAPAVAGGEEQSELQKAEQQMQDEEDEEEEDYVASGGESEGEGDDSDEGEEYDEDGGQEEGMDEDMGEEDDAEGDEE</sequence>
<gene>
    <name evidence="6" type="ORF">LTR78_006305</name>
</gene>
<comment type="caution">
    <text evidence="6">The sequence shown here is derived from an EMBL/GenBank/DDBJ whole genome shotgun (WGS) entry which is preliminary data.</text>
</comment>
<dbReference type="InterPro" id="IPR011993">
    <property type="entry name" value="PH-like_dom_sf"/>
</dbReference>
<dbReference type="Pfam" id="PF08512">
    <property type="entry name" value="Rttp106-like_middle"/>
    <property type="match status" value="1"/>
</dbReference>
<feature type="domain" description="Histone chaperone RTT106/FACT complex subunit SPT16-like middle" evidence="5">
    <location>
        <begin position="236"/>
        <end position="330"/>
    </location>
</feature>
<dbReference type="InterPro" id="IPR013719">
    <property type="entry name" value="RTT106/SPT16-like_middle_dom"/>
</dbReference>
<evidence type="ECO:0000256" key="4">
    <source>
        <dbReference type="SAM" id="MobiDB-lite"/>
    </source>
</evidence>
<keyword evidence="7" id="KW-1185">Reference proteome</keyword>
<dbReference type="SUPFAM" id="SSF50729">
    <property type="entry name" value="PH domain-like"/>
    <property type="match status" value="1"/>
</dbReference>
<dbReference type="Proteomes" id="UP001274830">
    <property type="component" value="Unassembled WGS sequence"/>
</dbReference>
<dbReference type="Gene3D" id="2.30.29.120">
    <property type="match status" value="1"/>
</dbReference>
<dbReference type="PANTHER" id="PTHR45849:SF3">
    <property type="entry name" value="HISTONE CHAPERONE RTT106"/>
    <property type="match status" value="1"/>
</dbReference>
<evidence type="ECO:0000313" key="7">
    <source>
        <dbReference type="Proteomes" id="UP001274830"/>
    </source>
</evidence>
<proteinExistence type="inferred from homology"/>
<feature type="region of interest" description="Disordered" evidence="4">
    <location>
        <begin position="339"/>
        <end position="429"/>
    </location>
</feature>
<feature type="compositionally biased region" description="Acidic residues" evidence="4">
    <location>
        <begin position="373"/>
        <end position="384"/>
    </location>
</feature>
<comment type="subunit">
    <text evidence="3">Interacts with histones H3 and H4.</text>
</comment>
<dbReference type="AlphaFoldDB" id="A0AAE0WL72"/>
<protein>
    <recommendedName>
        <fullName evidence="5">Histone chaperone RTT106/FACT complex subunit SPT16-like middle domain-containing protein</fullName>
    </recommendedName>
</protein>
<dbReference type="SMART" id="SM01287">
    <property type="entry name" value="Rtt106"/>
    <property type="match status" value="1"/>
</dbReference>
<evidence type="ECO:0000256" key="2">
    <source>
        <dbReference type="ARBA" id="ARBA00037550"/>
    </source>
</evidence>
<name>A0AAE0WL72_9PEZI</name>
<evidence type="ECO:0000259" key="5">
    <source>
        <dbReference type="SMART" id="SM01287"/>
    </source>
</evidence>
<dbReference type="Gene3D" id="2.30.29.30">
    <property type="entry name" value="Pleckstrin-homology domain (PH domain)/Phosphotyrosine-binding domain (PTB)"/>
    <property type="match status" value="1"/>
</dbReference>
<organism evidence="6 7">
    <name type="scientific">Recurvomyces mirabilis</name>
    <dbReference type="NCBI Taxonomy" id="574656"/>
    <lineage>
        <taxon>Eukaryota</taxon>
        <taxon>Fungi</taxon>
        <taxon>Dikarya</taxon>
        <taxon>Ascomycota</taxon>
        <taxon>Pezizomycotina</taxon>
        <taxon>Dothideomycetes</taxon>
        <taxon>Dothideomycetidae</taxon>
        <taxon>Mycosphaerellales</taxon>
        <taxon>Teratosphaeriaceae</taxon>
        <taxon>Recurvomyces</taxon>
    </lineage>
</organism>
<comment type="similarity">
    <text evidence="1">Belongs to the RTT106 family.</text>
</comment>
<evidence type="ECO:0000256" key="3">
    <source>
        <dbReference type="ARBA" id="ARBA00038654"/>
    </source>
</evidence>
<dbReference type="EMBL" id="JAUTXT010000023">
    <property type="protein sequence ID" value="KAK3673752.1"/>
    <property type="molecule type" value="Genomic_DNA"/>
</dbReference>
<accession>A0AAE0WL72</accession>
<comment type="function">
    <text evidence="2">Histones H3 and H4 chaperone involved in the nucleosome formation and heterochromatin silencing. Required for the deposition of H3K56ac-carrying H3-H4 complex onto newly-replicated DNA. Plays a role in the transcriptional regulation of the cell-cycle dependent histone genes by creating a repressive structure at the core histone gene promoter.</text>
</comment>
<dbReference type="PANTHER" id="PTHR45849">
    <property type="entry name" value="FACT COMPLEX SUBUNIT SSRP1"/>
    <property type="match status" value="1"/>
</dbReference>
<reference evidence="6" key="1">
    <citation type="submission" date="2023-07" db="EMBL/GenBank/DDBJ databases">
        <title>Black Yeasts Isolated from many extreme environments.</title>
        <authorList>
            <person name="Coleine C."/>
            <person name="Stajich J.E."/>
            <person name="Selbmann L."/>
        </authorList>
    </citation>
    <scope>NUCLEOTIDE SEQUENCE</scope>
    <source>
        <strain evidence="6">CCFEE 5485</strain>
    </source>
</reference>